<sequence>MPMHRNSCPHLGSAKQWVDKYQTPYKLNLSPTRETFADHELLSANNHKPVIEPVKSSIDLIKGLHENRCVGPTVCMMLPLNPHHTLYVPTIYDWHKVGDYVGLIKAQRPELVKLDLLPLGEDPFRNVLWWQQTNRVAEGNIYYVQDDVGLDSFDDNSIVSIGIKLETVAQFIRQYIR</sequence>
<organism evidence="1 2">
    <name type="scientific">Lentilactobacillus fungorum</name>
    <dbReference type="NCBI Taxonomy" id="2201250"/>
    <lineage>
        <taxon>Bacteria</taxon>
        <taxon>Bacillati</taxon>
        <taxon>Bacillota</taxon>
        <taxon>Bacilli</taxon>
        <taxon>Lactobacillales</taxon>
        <taxon>Lactobacillaceae</taxon>
        <taxon>Lentilactobacillus</taxon>
    </lineage>
</organism>
<protein>
    <submittedName>
        <fullName evidence="1">Uncharacterized protein</fullName>
    </submittedName>
</protein>
<evidence type="ECO:0000313" key="1">
    <source>
        <dbReference type="EMBL" id="GHP14773.1"/>
    </source>
</evidence>
<dbReference type="EMBL" id="BNJR01000017">
    <property type="protein sequence ID" value="GHP14773.1"/>
    <property type="molecule type" value="Genomic_DNA"/>
</dbReference>
<reference evidence="1 2" key="1">
    <citation type="journal article" date="2021" name="Int. J. Syst. Evol. Microbiol.">
        <title>Lentilactobacillus fungorum sp. nov., isolated from spent mushroom substrates.</title>
        <authorList>
            <person name="Tohno M."/>
            <person name="Tanizawa Y."/>
            <person name="Kojima Y."/>
            <person name="Sakamoto M."/>
            <person name="Ohkuma M."/>
            <person name="Kobayashi H."/>
        </authorList>
    </citation>
    <scope>NUCLEOTIDE SEQUENCE [LARGE SCALE GENOMIC DNA]</scope>
    <source>
        <strain evidence="1 2">YK48G</strain>
    </source>
</reference>
<evidence type="ECO:0000313" key="2">
    <source>
        <dbReference type="Proteomes" id="UP000604765"/>
    </source>
</evidence>
<comment type="caution">
    <text evidence="1">The sequence shown here is derived from an EMBL/GenBank/DDBJ whole genome shotgun (WGS) entry which is preliminary data.</text>
</comment>
<name>A0ABQ3W176_9LACO</name>
<dbReference type="Proteomes" id="UP000604765">
    <property type="component" value="Unassembled WGS sequence"/>
</dbReference>
<keyword evidence="2" id="KW-1185">Reference proteome</keyword>
<accession>A0ABQ3W176</accession>
<proteinExistence type="predicted"/>
<gene>
    <name evidence="1" type="ORF">YK48G_21980</name>
</gene>